<dbReference type="Gene3D" id="1.25.40.10">
    <property type="entry name" value="Tetratricopeptide repeat domain"/>
    <property type="match status" value="1"/>
</dbReference>
<dbReference type="eggNOG" id="KOG4340">
    <property type="taxonomic scope" value="Eukaryota"/>
</dbReference>
<evidence type="ECO:0000313" key="4">
    <source>
        <dbReference type="Proteomes" id="UP000001514"/>
    </source>
</evidence>
<dbReference type="SUPFAM" id="SSF81901">
    <property type="entry name" value="HCP-like"/>
    <property type="match status" value="1"/>
</dbReference>
<dbReference type="GO" id="GO:0005879">
    <property type="term" value="C:axonemal microtubule"/>
    <property type="evidence" value="ECO:0000318"/>
    <property type="project" value="GO_Central"/>
</dbReference>
<dbReference type="PANTHER" id="PTHR20931">
    <property type="entry name" value="TETRATRICOPEPTIDE REPEAT PROTEIN 30"/>
    <property type="match status" value="1"/>
</dbReference>
<dbReference type="GO" id="GO:0120170">
    <property type="term" value="F:intraciliary transport particle B binding"/>
    <property type="evidence" value="ECO:0000318"/>
    <property type="project" value="GO_Central"/>
</dbReference>
<dbReference type="STRING" id="88036.D8SA47"/>
<dbReference type="InterPro" id="IPR011990">
    <property type="entry name" value="TPR-like_helical_dom_sf"/>
</dbReference>
<evidence type="ECO:0000256" key="1">
    <source>
        <dbReference type="ARBA" id="ARBA00022737"/>
    </source>
</evidence>
<feature type="non-terminal residue" evidence="3">
    <location>
        <position position="1"/>
    </location>
</feature>
<accession>D8SA47</accession>
<dbReference type="Gramene" id="EFJ18537">
    <property type="protein sequence ID" value="EFJ18537"/>
    <property type="gene ID" value="SELMODRAFT_112237"/>
</dbReference>
<protein>
    <recommendedName>
        <fullName evidence="5">Tetratricopeptide repeat protein 30</fullName>
    </recommendedName>
</protein>
<dbReference type="KEGG" id="smo:SELMODRAFT_112237"/>
<dbReference type="GO" id="GO:0042073">
    <property type="term" value="P:intraciliary transport"/>
    <property type="evidence" value="ECO:0000318"/>
    <property type="project" value="GO_Central"/>
</dbReference>
<organism evidence="4">
    <name type="scientific">Selaginella moellendorffii</name>
    <name type="common">Spikemoss</name>
    <dbReference type="NCBI Taxonomy" id="88036"/>
    <lineage>
        <taxon>Eukaryota</taxon>
        <taxon>Viridiplantae</taxon>
        <taxon>Streptophyta</taxon>
        <taxon>Embryophyta</taxon>
        <taxon>Tracheophyta</taxon>
        <taxon>Lycopodiopsida</taxon>
        <taxon>Selaginellales</taxon>
        <taxon>Selaginellaceae</taxon>
        <taxon>Selaginella</taxon>
    </lineage>
</organism>
<keyword evidence="4" id="KW-1185">Reference proteome</keyword>
<sequence length="411" mass="46726">EGIELCSVGNSPALKESALVEAFNLKAAIDYVNGNLEAAKENLTDMSPRAEEELDSVTLHNQALMNMEVDPTAGFCKLNFLLQNPPFPSETLANLLLLYCKPSHGFYNLAADVMAEHAEVIFKYLSQDFYDFINCIILTKTSPEDAYQKMANRYSETMRRLTKQIQDSCLSRNQKGHKKALAEYGDSLEYYIPIIINYVQVERIFHQSADLCSDHPVWRLNVTHTFFMQDNRYKEAIHYYEPIVKKAGDDILSVTAIVLATLCVSYIMTSQNEEAEDLMRKIEKEEERAHYENPDKQELHLCIVNLVIGTLYCAKQNFEFGISRIIRSLEPYGKKLEADTWFYAKHCFLALVDSLAKQMIVLKNATYADIDDFLDAADSQGKTVYTSVESPGEGQNSNTVSREARLLRGCF</sequence>
<dbReference type="AlphaFoldDB" id="D8SA47"/>
<dbReference type="GO" id="GO:0030992">
    <property type="term" value="C:intraciliary transport particle B"/>
    <property type="evidence" value="ECO:0000318"/>
    <property type="project" value="GO_Central"/>
</dbReference>
<dbReference type="HOGENOM" id="CLU_023760_0_0_1"/>
<keyword evidence="1" id="KW-0677">Repeat</keyword>
<dbReference type="EMBL" id="GL377609">
    <property type="protein sequence ID" value="EFJ18537.1"/>
    <property type="molecule type" value="Genomic_DNA"/>
</dbReference>
<dbReference type="FunFam" id="1.25.40.10:FF:000186">
    <property type="entry name" value="Tetratricopeptide repeat domain 30A"/>
    <property type="match status" value="1"/>
</dbReference>
<proteinExistence type="predicted"/>
<dbReference type="Proteomes" id="UP000001514">
    <property type="component" value="Unassembled WGS sequence"/>
</dbReference>
<keyword evidence="2" id="KW-0802">TPR repeat</keyword>
<gene>
    <name evidence="3" type="ORF">SELMODRAFT_112237</name>
</gene>
<dbReference type="InterPro" id="IPR039941">
    <property type="entry name" value="TT30"/>
</dbReference>
<dbReference type="PANTHER" id="PTHR20931:SF0">
    <property type="entry name" value="TETRATRICOPEPTIDE REPEAT PROTEIN 30"/>
    <property type="match status" value="1"/>
</dbReference>
<name>D8SA47_SELML</name>
<evidence type="ECO:0008006" key="5">
    <source>
        <dbReference type="Google" id="ProtNLM"/>
    </source>
</evidence>
<evidence type="ECO:0000256" key="2">
    <source>
        <dbReference type="ARBA" id="ARBA00022803"/>
    </source>
</evidence>
<dbReference type="InParanoid" id="D8SA47"/>
<reference evidence="3 4" key="1">
    <citation type="journal article" date="2011" name="Science">
        <title>The Selaginella genome identifies genetic changes associated with the evolution of vascular plants.</title>
        <authorList>
            <person name="Banks J.A."/>
            <person name="Nishiyama T."/>
            <person name="Hasebe M."/>
            <person name="Bowman J.L."/>
            <person name="Gribskov M."/>
            <person name="dePamphilis C."/>
            <person name="Albert V.A."/>
            <person name="Aono N."/>
            <person name="Aoyama T."/>
            <person name="Ambrose B.A."/>
            <person name="Ashton N.W."/>
            <person name="Axtell M.J."/>
            <person name="Barker E."/>
            <person name="Barker M.S."/>
            <person name="Bennetzen J.L."/>
            <person name="Bonawitz N.D."/>
            <person name="Chapple C."/>
            <person name="Cheng C."/>
            <person name="Correa L.G."/>
            <person name="Dacre M."/>
            <person name="DeBarry J."/>
            <person name="Dreyer I."/>
            <person name="Elias M."/>
            <person name="Engstrom E.M."/>
            <person name="Estelle M."/>
            <person name="Feng L."/>
            <person name="Finet C."/>
            <person name="Floyd S.K."/>
            <person name="Frommer W.B."/>
            <person name="Fujita T."/>
            <person name="Gramzow L."/>
            <person name="Gutensohn M."/>
            <person name="Harholt J."/>
            <person name="Hattori M."/>
            <person name="Heyl A."/>
            <person name="Hirai T."/>
            <person name="Hiwatashi Y."/>
            <person name="Ishikawa M."/>
            <person name="Iwata M."/>
            <person name="Karol K.G."/>
            <person name="Koehler B."/>
            <person name="Kolukisaoglu U."/>
            <person name="Kubo M."/>
            <person name="Kurata T."/>
            <person name="Lalonde S."/>
            <person name="Li K."/>
            <person name="Li Y."/>
            <person name="Litt A."/>
            <person name="Lyons E."/>
            <person name="Manning G."/>
            <person name="Maruyama T."/>
            <person name="Michael T.P."/>
            <person name="Mikami K."/>
            <person name="Miyazaki S."/>
            <person name="Morinaga S."/>
            <person name="Murata T."/>
            <person name="Mueller-Roeber B."/>
            <person name="Nelson D.R."/>
            <person name="Obara M."/>
            <person name="Oguri Y."/>
            <person name="Olmstead R.G."/>
            <person name="Onodera N."/>
            <person name="Petersen B.L."/>
            <person name="Pils B."/>
            <person name="Prigge M."/>
            <person name="Rensing S.A."/>
            <person name="Riano-Pachon D.M."/>
            <person name="Roberts A.W."/>
            <person name="Sato Y."/>
            <person name="Scheller H.V."/>
            <person name="Schulz B."/>
            <person name="Schulz C."/>
            <person name="Shakirov E.V."/>
            <person name="Shibagaki N."/>
            <person name="Shinohara N."/>
            <person name="Shippen D.E."/>
            <person name="Soerensen I."/>
            <person name="Sotooka R."/>
            <person name="Sugimoto N."/>
            <person name="Sugita M."/>
            <person name="Sumikawa N."/>
            <person name="Tanurdzic M."/>
            <person name="Theissen G."/>
            <person name="Ulvskov P."/>
            <person name="Wakazuki S."/>
            <person name="Weng J.K."/>
            <person name="Willats W.W."/>
            <person name="Wipf D."/>
            <person name="Wolf P.G."/>
            <person name="Yang L."/>
            <person name="Zimmer A.D."/>
            <person name="Zhu Q."/>
            <person name="Mitros T."/>
            <person name="Hellsten U."/>
            <person name="Loque D."/>
            <person name="Otillar R."/>
            <person name="Salamov A."/>
            <person name="Schmutz J."/>
            <person name="Shapiro H."/>
            <person name="Lindquist E."/>
            <person name="Lucas S."/>
            <person name="Rokhsar D."/>
            <person name="Grigoriev I.V."/>
        </authorList>
    </citation>
    <scope>NUCLEOTIDE SEQUENCE [LARGE SCALE GENOMIC DNA]</scope>
</reference>
<evidence type="ECO:0000313" key="3">
    <source>
        <dbReference type="EMBL" id="EFJ18537.1"/>
    </source>
</evidence>